<dbReference type="EMBL" id="KV441556">
    <property type="protein sequence ID" value="OAG02096.1"/>
    <property type="molecule type" value="Genomic_DNA"/>
</dbReference>
<proteinExistence type="predicted"/>
<evidence type="ECO:0000313" key="3">
    <source>
        <dbReference type="Proteomes" id="UP000077069"/>
    </source>
</evidence>
<dbReference type="OrthoDB" id="10454898at2759"/>
<protein>
    <submittedName>
        <fullName evidence="2">Uncharacterized protein</fullName>
    </submittedName>
</protein>
<organism evidence="2 3">
    <name type="scientific">Paraphaeosphaeria sporulosa</name>
    <dbReference type="NCBI Taxonomy" id="1460663"/>
    <lineage>
        <taxon>Eukaryota</taxon>
        <taxon>Fungi</taxon>
        <taxon>Dikarya</taxon>
        <taxon>Ascomycota</taxon>
        <taxon>Pezizomycotina</taxon>
        <taxon>Dothideomycetes</taxon>
        <taxon>Pleosporomycetidae</taxon>
        <taxon>Pleosporales</taxon>
        <taxon>Massarineae</taxon>
        <taxon>Didymosphaeriaceae</taxon>
        <taxon>Paraphaeosphaeria</taxon>
    </lineage>
</organism>
<dbReference type="GeneID" id="28771540"/>
<reference evidence="2 3" key="1">
    <citation type="submission" date="2016-05" db="EMBL/GenBank/DDBJ databases">
        <title>Comparative analysis of secretome profiles of manganese(II)-oxidizing ascomycete fungi.</title>
        <authorList>
            <consortium name="DOE Joint Genome Institute"/>
            <person name="Zeiner C.A."/>
            <person name="Purvine S.O."/>
            <person name="Zink E.M."/>
            <person name="Wu S."/>
            <person name="Pasa-Tolic L."/>
            <person name="Chaput D.L."/>
            <person name="Haridas S."/>
            <person name="Grigoriev I.V."/>
            <person name="Santelli C.M."/>
            <person name="Hansel C.M."/>
        </authorList>
    </citation>
    <scope>NUCLEOTIDE SEQUENCE [LARGE SCALE GENOMIC DNA]</scope>
    <source>
        <strain evidence="2 3">AP3s5-JAC2a</strain>
    </source>
</reference>
<feature type="transmembrane region" description="Helical" evidence="1">
    <location>
        <begin position="29"/>
        <end position="49"/>
    </location>
</feature>
<feature type="transmembrane region" description="Helical" evidence="1">
    <location>
        <begin position="55"/>
        <end position="79"/>
    </location>
</feature>
<dbReference type="AlphaFoldDB" id="A0A177C3W5"/>
<keyword evidence="3" id="KW-1185">Reference proteome</keyword>
<keyword evidence="1" id="KW-0812">Transmembrane</keyword>
<dbReference type="RefSeq" id="XP_018032461.1">
    <property type="nucleotide sequence ID" value="XM_018188054.1"/>
</dbReference>
<gene>
    <name evidence="2" type="ORF">CC84DRAFT_986419</name>
</gene>
<sequence length="123" mass="13336">MAFHREGIYACSRMFAPDKGVQVDRRFRIPFDVVAVTSVIACLLTFVNIGNPTAFNGVVSLTIASLSGLYLLACGCLPWRRLQGRIGESKGTSTHGSIANTIGRKLVCGPWKLPECLELPITP</sequence>
<accession>A0A177C3W5</accession>
<dbReference type="InParanoid" id="A0A177C3W5"/>
<keyword evidence="1" id="KW-0472">Membrane</keyword>
<name>A0A177C3W5_9PLEO</name>
<keyword evidence="1" id="KW-1133">Transmembrane helix</keyword>
<dbReference type="STRING" id="1460663.A0A177C3W5"/>
<dbReference type="Proteomes" id="UP000077069">
    <property type="component" value="Unassembled WGS sequence"/>
</dbReference>
<evidence type="ECO:0000313" key="2">
    <source>
        <dbReference type="EMBL" id="OAG02096.1"/>
    </source>
</evidence>
<evidence type="ECO:0000256" key="1">
    <source>
        <dbReference type="SAM" id="Phobius"/>
    </source>
</evidence>